<evidence type="ECO:0000313" key="3">
    <source>
        <dbReference type="EMBL" id="CAH1981905.1"/>
    </source>
</evidence>
<dbReference type="AlphaFoldDB" id="A0A9P0KYU7"/>
<dbReference type="Pfam" id="PF03184">
    <property type="entry name" value="DDE_1"/>
    <property type="match status" value="1"/>
</dbReference>
<evidence type="ECO:0000259" key="2">
    <source>
        <dbReference type="Pfam" id="PF03184"/>
    </source>
</evidence>
<proteinExistence type="predicted"/>
<organism evidence="3 4">
    <name type="scientific">Acanthoscelides obtectus</name>
    <name type="common">Bean weevil</name>
    <name type="synonym">Bruchus obtectus</name>
    <dbReference type="NCBI Taxonomy" id="200917"/>
    <lineage>
        <taxon>Eukaryota</taxon>
        <taxon>Metazoa</taxon>
        <taxon>Ecdysozoa</taxon>
        <taxon>Arthropoda</taxon>
        <taxon>Hexapoda</taxon>
        <taxon>Insecta</taxon>
        <taxon>Pterygota</taxon>
        <taxon>Neoptera</taxon>
        <taxon>Endopterygota</taxon>
        <taxon>Coleoptera</taxon>
        <taxon>Polyphaga</taxon>
        <taxon>Cucujiformia</taxon>
        <taxon>Chrysomeloidea</taxon>
        <taxon>Chrysomelidae</taxon>
        <taxon>Bruchinae</taxon>
        <taxon>Bruchini</taxon>
        <taxon>Acanthoscelides</taxon>
    </lineage>
</organism>
<feature type="domain" description="DDE-1" evidence="2">
    <location>
        <begin position="18"/>
        <end position="117"/>
    </location>
</feature>
<name>A0A9P0KYU7_ACAOB</name>
<feature type="region of interest" description="Disordered" evidence="1">
    <location>
        <begin position="219"/>
        <end position="238"/>
    </location>
</feature>
<accession>A0A9P0KYU7</accession>
<feature type="compositionally biased region" description="Basic and acidic residues" evidence="1">
    <location>
        <begin position="223"/>
        <end position="238"/>
    </location>
</feature>
<evidence type="ECO:0000256" key="1">
    <source>
        <dbReference type="SAM" id="MobiDB-lite"/>
    </source>
</evidence>
<reference evidence="3" key="1">
    <citation type="submission" date="2022-03" db="EMBL/GenBank/DDBJ databases">
        <authorList>
            <person name="Sayadi A."/>
        </authorList>
    </citation>
    <scope>NUCLEOTIDE SEQUENCE</scope>
</reference>
<keyword evidence="4" id="KW-1185">Reference proteome</keyword>
<dbReference type="Proteomes" id="UP001152888">
    <property type="component" value="Unassembled WGS sequence"/>
</dbReference>
<feature type="compositionally biased region" description="Acidic residues" evidence="1">
    <location>
        <begin position="337"/>
        <end position="356"/>
    </location>
</feature>
<sequence>MNMQLMKGAPPGSIGVAHPSGWVQCHIFTQWFRHFIQYVKPTKENPILLILDGHYSHTRNIEIIDLARENFVTILRLPPHSTHKLQPLDKSLMGPLKVYYSEEIRIWIRQNQRALSPFDIMELFDRAYEKVQTYSVAENGFRVTGICPFNRNVFTNADYIAAEQEAAKRGITVGIENLKTIASVDVNKPSCSKDWVAPIDIDQPSRSKTSCEDNVPIRTQTIDQEKEQSSDSKADDTITKEFVSPFDISPVPNTIRKKTNRGRKVMGSAVITSSPYKDELNESINKKTEKEAKVCGIKRNLSSGKSLKPKRNPKKPKPKIVKPKIQTTLKRPKNEVSSDETESSEVVTLDDSDSDLESMRGHTKPKTQ</sequence>
<gene>
    <name evidence="3" type="ORF">ACAOBT_LOCUS14738</name>
</gene>
<feature type="region of interest" description="Disordered" evidence="1">
    <location>
        <begin position="299"/>
        <end position="368"/>
    </location>
</feature>
<dbReference type="OrthoDB" id="8036680at2759"/>
<feature type="compositionally biased region" description="Basic residues" evidence="1">
    <location>
        <begin position="307"/>
        <end position="322"/>
    </location>
</feature>
<dbReference type="GO" id="GO:0003676">
    <property type="term" value="F:nucleic acid binding"/>
    <property type="evidence" value="ECO:0007669"/>
    <property type="project" value="InterPro"/>
</dbReference>
<dbReference type="InterPro" id="IPR004875">
    <property type="entry name" value="DDE_SF_endonuclease_dom"/>
</dbReference>
<comment type="caution">
    <text evidence="3">The sequence shown here is derived from an EMBL/GenBank/DDBJ whole genome shotgun (WGS) entry which is preliminary data.</text>
</comment>
<evidence type="ECO:0000313" key="4">
    <source>
        <dbReference type="Proteomes" id="UP001152888"/>
    </source>
</evidence>
<dbReference type="EMBL" id="CAKOFQ010006914">
    <property type="protein sequence ID" value="CAH1981905.1"/>
    <property type="molecule type" value="Genomic_DNA"/>
</dbReference>
<protein>
    <recommendedName>
        <fullName evidence="2">DDE-1 domain-containing protein</fullName>
    </recommendedName>
</protein>